<accession>A2FRT3</accession>
<gene>
    <name evidence="1" type="ORF">TVAG_156610</name>
</gene>
<dbReference type="Gene3D" id="3.40.1110.10">
    <property type="entry name" value="Calcium-transporting ATPase, cytoplasmic domain N"/>
    <property type="match status" value="1"/>
</dbReference>
<dbReference type="InParanoid" id="A2FRT3"/>
<dbReference type="FunFam" id="3.40.1110.10:FF:000235">
    <property type="entry name" value="Uncharacterized protein"/>
    <property type="match status" value="1"/>
</dbReference>
<reference evidence="1" key="2">
    <citation type="journal article" date="2007" name="Science">
        <title>Draft genome sequence of the sexually transmitted pathogen Trichomonas vaginalis.</title>
        <authorList>
            <person name="Carlton J.M."/>
            <person name="Hirt R.P."/>
            <person name="Silva J.C."/>
            <person name="Delcher A.L."/>
            <person name="Schatz M."/>
            <person name="Zhao Q."/>
            <person name="Wortman J.R."/>
            <person name="Bidwell S.L."/>
            <person name="Alsmark U.C.M."/>
            <person name="Besteiro S."/>
            <person name="Sicheritz-Ponten T."/>
            <person name="Noel C.J."/>
            <person name="Dacks J.B."/>
            <person name="Foster P.G."/>
            <person name="Simillion C."/>
            <person name="Van de Peer Y."/>
            <person name="Miranda-Saavedra D."/>
            <person name="Barton G.J."/>
            <person name="Westrop G.D."/>
            <person name="Mueller S."/>
            <person name="Dessi D."/>
            <person name="Fiori P.L."/>
            <person name="Ren Q."/>
            <person name="Paulsen I."/>
            <person name="Zhang H."/>
            <person name="Bastida-Corcuera F.D."/>
            <person name="Simoes-Barbosa A."/>
            <person name="Brown M.T."/>
            <person name="Hayes R.D."/>
            <person name="Mukherjee M."/>
            <person name="Okumura C.Y."/>
            <person name="Schneider R."/>
            <person name="Smith A.J."/>
            <person name="Vanacova S."/>
            <person name="Villalvazo M."/>
            <person name="Haas B.J."/>
            <person name="Pertea M."/>
            <person name="Feldblyum T.V."/>
            <person name="Utterback T.R."/>
            <person name="Shu C.L."/>
            <person name="Osoegawa K."/>
            <person name="de Jong P.J."/>
            <person name="Hrdy I."/>
            <person name="Horvathova L."/>
            <person name="Zubacova Z."/>
            <person name="Dolezal P."/>
            <person name="Malik S.B."/>
            <person name="Logsdon J.M. Jr."/>
            <person name="Henze K."/>
            <person name="Gupta A."/>
            <person name="Wang C.C."/>
            <person name="Dunne R.L."/>
            <person name="Upcroft J.A."/>
            <person name="Upcroft P."/>
            <person name="White O."/>
            <person name="Salzberg S.L."/>
            <person name="Tang P."/>
            <person name="Chiu C.-H."/>
            <person name="Lee Y.-S."/>
            <person name="Embley T.M."/>
            <person name="Coombs G.H."/>
            <person name="Mottram J.C."/>
            <person name="Tachezy J."/>
            <person name="Fraser-Liggett C.M."/>
            <person name="Johnson P.J."/>
        </authorList>
    </citation>
    <scope>NUCLEOTIDE SEQUENCE [LARGE SCALE GENOMIC DNA]</scope>
    <source>
        <strain evidence="1">G3</strain>
    </source>
</reference>
<keyword evidence="2" id="KW-1185">Reference proteome</keyword>
<dbReference type="Proteomes" id="UP000001542">
    <property type="component" value="Unassembled WGS sequence"/>
</dbReference>
<dbReference type="PANTHER" id="PTHR24092:SF175">
    <property type="entry name" value="PHOSPHOLIPID-TRANSPORTING ATPASE"/>
    <property type="match status" value="1"/>
</dbReference>
<organism evidence="1 2">
    <name type="scientific">Trichomonas vaginalis (strain ATCC PRA-98 / G3)</name>
    <dbReference type="NCBI Taxonomy" id="412133"/>
    <lineage>
        <taxon>Eukaryota</taxon>
        <taxon>Metamonada</taxon>
        <taxon>Parabasalia</taxon>
        <taxon>Trichomonadida</taxon>
        <taxon>Trichomonadidae</taxon>
        <taxon>Trichomonas</taxon>
    </lineage>
</organism>
<dbReference type="VEuPathDB" id="TrichDB:TVAGG3_0104550"/>
<dbReference type="RefSeq" id="XP_001305312.1">
    <property type="nucleotide sequence ID" value="XM_001305311.1"/>
</dbReference>
<name>A2FRT3_TRIV3</name>
<reference evidence="1" key="1">
    <citation type="submission" date="2006-10" db="EMBL/GenBank/DDBJ databases">
        <authorList>
            <person name="Amadeo P."/>
            <person name="Zhao Q."/>
            <person name="Wortman J."/>
            <person name="Fraser-Liggett C."/>
            <person name="Carlton J."/>
        </authorList>
    </citation>
    <scope>NUCLEOTIDE SEQUENCE</scope>
    <source>
        <strain evidence="1">G3</strain>
    </source>
</reference>
<dbReference type="KEGG" id="tva:4750093"/>
<evidence type="ECO:0000313" key="2">
    <source>
        <dbReference type="Proteomes" id="UP000001542"/>
    </source>
</evidence>
<dbReference type="VEuPathDB" id="TrichDB:TVAG_156610"/>
<dbReference type="GO" id="GO:0000166">
    <property type="term" value="F:nucleotide binding"/>
    <property type="evidence" value="ECO:0007669"/>
    <property type="project" value="InterPro"/>
</dbReference>
<dbReference type="EMBL" id="DS113970">
    <property type="protein sequence ID" value="EAX92382.1"/>
    <property type="molecule type" value="Genomic_DNA"/>
</dbReference>
<proteinExistence type="predicted"/>
<dbReference type="PANTHER" id="PTHR24092">
    <property type="entry name" value="PROBABLE PHOSPHOLIPID-TRANSPORTING ATPASE"/>
    <property type="match status" value="1"/>
</dbReference>
<evidence type="ECO:0000313" key="1">
    <source>
        <dbReference type="EMBL" id="EAX92382.1"/>
    </source>
</evidence>
<dbReference type="eggNOG" id="KOG0206">
    <property type="taxonomic scope" value="Eukaryota"/>
</dbReference>
<protein>
    <submittedName>
        <fullName evidence="1">Uncharacterized protein</fullName>
    </submittedName>
</protein>
<dbReference type="SMR" id="A2FRT3"/>
<dbReference type="InterPro" id="IPR023299">
    <property type="entry name" value="ATPase_P-typ_cyto_dom_N"/>
</dbReference>
<sequence length="309" mass="35313">MLLEPKPCLKRIYLNGNTYGRDIAIRELSLAIQNNLLENRTIMRQFYDPSLHISEETRMFFLHLALCHSATLIGTKEKFRYVSRYPDDEQLLKLAANAGYMLISRNPENSYILIGGKTYCFTTKRMIHSSVKHPRTSIIVEDQDGTIILFSRANYKLMTSIIDNSDSLNNVYENFYQEGLHVEMCSYRIITQKQYKRFEEKIGEFGTENTDLVYTIVENLEMHSSPISLVAFEDQPRDGVLPFLARSKKAFDNIVLTSQTKGTSLLISATSLGIVKTNPIVGLIKGNTLEEVDTSLSFLFESPKYEVIC</sequence>
<dbReference type="STRING" id="5722.A2FRT3"/>
<dbReference type="AlphaFoldDB" id="A2FRT3"/>